<dbReference type="GO" id="GO:0016929">
    <property type="term" value="F:deSUMOylase activity"/>
    <property type="evidence" value="ECO:0007669"/>
    <property type="project" value="TreeGrafter"/>
</dbReference>
<dbReference type="Proteomes" id="UP000652761">
    <property type="component" value="Unassembled WGS sequence"/>
</dbReference>
<keyword evidence="8" id="KW-1185">Reference proteome</keyword>
<sequence>MSEWQTSEPNEQRKRLRKEEGDENKRKEEAKKRKEDEEVEKKKEEEEEEKRKEEEEEHKRKEEEEKKRKEDEHKRKEAEQKRKEEEEAEGGGGAQEERDLLFSPMHIGTNWALLVINIQEKEFHVYDSLRNKDRRDIPQDVEELRIYMKGKHIDSENWSLRYPDPCPQQGSGDDFAIFTCKYMECLAHRDTQGFPFSQNDMLTERAKFALHFIKAYFNAQEERSERI</sequence>
<dbReference type="InterPro" id="IPR003653">
    <property type="entry name" value="Peptidase_C48_C"/>
</dbReference>
<accession>A0A843V3C0</accession>
<organism evidence="7 8">
    <name type="scientific">Colocasia esculenta</name>
    <name type="common">Wild taro</name>
    <name type="synonym">Arum esculentum</name>
    <dbReference type="NCBI Taxonomy" id="4460"/>
    <lineage>
        <taxon>Eukaryota</taxon>
        <taxon>Viridiplantae</taxon>
        <taxon>Streptophyta</taxon>
        <taxon>Embryophyta</taxon>
        <taxon>Tracheophyta</taxon>
        <taxon>Spermatophyta</taxon>
        <taxon>Magnoliopsida</taxon>
        <taxon>Liliopsida</taxon>
        <taxon>Araceae</taxon>
        <taxon>Aroideae</taxon>
        <taxon>Colocasieae</taxon>
        <taxon>Colocasia</taxon>
    </lineage>
</organism>
<evidence type="ECO:0000256" key="2">
    <source>
        <dbReference type="ARBA" id="ARBA00022670"/>
    </source>
</evidence>
<protein>
    <recommendedName>
        <fullName evidence="6">Ubiquitin-like protease family profile domain-containing protein</fullName>
    </recommendedName>
</protein>
<evidence type="ECO:0000256" key="3">
    <source>
        <dbReference type="ARBA" id="ARBA00022801"/>
    </source>
</evidence>
<feature type="domain" description="Ubiquitin-like protease family profile" evidence="6">
    <location>
        <begin position="1"/>
        <end position="186"/>
    </location>
</feature>
<feature type="compositionally biased region" description="Basic and acidic residues" evidence="5">
    <location>
        <begin position="10"/>
        <end position="85"/>
    </location>
</feature>
<keyword evidence="2" id="KW-0645">Protease</keyword>
<evidence type="ECO:0000313" key="8">
    <source>
        <dbReference type="Proteomes" id="UP000652761"/>
    </source>
</evidence>
<name>A0A843V3C0_COLES</name>
<feature type="region of interest" description="Disordered" evidence="5">
    <location>
        <begin position="1"/>
        <end position="97"/>
    </location>
</feature>
<dbReference type="PANTHER" id="PTHR12606">
    <property type="entry name" value="SENTRIN/SUMO-SPECIFIC PROTEASE"/>
    <property type="match status" value="1"/>
</dbReference>
<dbReference type="SUPFAM" id="SSF54001">
    <property type="entry name" value="Cysteine proteinases"/>
    <property type="match status" value="1"/>
</dbReference>
<dbReference type="GO" id="GO:0006508">
    <property type="term" value="P:proteolysis"/>
    <property type="evidence" value="ECO:0007669"/>
    <property type="project" value="UniProtKB-KW"/>
</dbReference>
<gene>
    <name evidence="7" type="ORF">Taro_022969</name>
</gene>
<dbReference type="Gene3D" id="3.40.395.10">
    <property type="entry name" value="Adenoviral Proteinase, Chain A"/>
    <property type="match status" value="1"/>
</dbReference>
<dbReference type="GO" id="GO:0005634">
    <property type="term" value="C:nucleus"/>
    <property type="evidence" value="ECO:0007669"/>
    <property type="project" value="TreeGrafter"/>
</dbReference>
<keyword evidence="4" id="KW-0788">Thiol protease</keyword>
<dbReference type="AlphaFoldDB" id="A0A843V3C0"/>
<evidence type="ECO:0000313" key="7">
    <source>
        <dbReference type="EMBL" id="MQL90375.1"/>
    </source>
</evidence>
<dbReference type="PROSITE" id="PS50600">
    <property type="entry name" value="ULP_PROTEASE"/>
    <property type="match status" value="1"/>
</dbReference>
<evidence type="ECO:0000256" key="5">
    <source>
        <dbReference type="SAM" id="MobiDB-lite"/>
    </source>
</evidence>
<proteinExistence type="inferred from homology"/>
<dbReference type="GO" id="GO:0016926">
    <property type="term" value="P:protein desumoylation"/>
    <property type="evidence" value="ECO:0007669"/>
    <property type="project" value="TreeGrafter"/>
</dbReference>
<keyword evidence="3" id="KW-0378">Hydrolase</keyword>
<evidence type="ECO:0000256" key="4">
    <source>
        <dbReference type="ARBA" id="ARBA00022807"/>
    </source>
</evidence>
<comment type="similarity">
    <text evidence="1">Belongs to the peptidase C48 family.</text>
</comment>
<dbReference type="Pfam" id="PF02902">
    <property type="entry name" value="Peptidase_C48"/>
    <property type="match status" value="1"/>
</dbReference>
<dbReference type="PANTHER" id="PTHR12606:SF141">
    <property type="entry name" value="GH15225P-RELATED"/>
    <property type="match status" value="1"/>
</dbReference>
<evidence type="ECO:0000256" key="1">
    <source>
        <dbReference type="ARBA" id="ARBA00005234"/>
    </source>
</evidence>
<dbReference type="EMBL" id="NMUH01001236">
    <property type="protein sequence ID" value="MQL90375.1"/>
    <property type="molecule type" value="Genomic_DNA"/>
</dbReference>
<evidence type="ECO:0000259" key="6">
    <source>
        <dbReference type="PROSITE" id="PS50600"/>
    </source>
</evidence>
<reference evidence="7" key="1">
    <citation type="submission" date="2017-07" db="EMBL/GenBank/DDBJ databases">
        <title>Taro Niue Genome Assembly and Annotation.</title>
        <authorList>
            <person name="Atibalentja N."/>
            <person name="Keating K."/>
            <person name="Fields C.J."/>
        </authorList>
    </citation>
    <scope>NUCLEOTIDE SEQUENCE</scope>
    <source>
        <strain evidence="7">Niue_2</strain>
        <tissue evidence="7">Leaf</tissue>
    </source>
</reference>
<comment type="caution">
    <text evidence="7">The sequence shown here is derived from an EMBL/GenBank/DDBJ whole genome shotgun (WGS) entry which is preliminary data.</text>
</comment>
<dbReference type="InterPro" id="IPR038765">
    <property type="entry name" value="Papain-like_cys_pep_sf"/>
</dbReference>